<evidence type="ECO:0000256" key="4">
    <source>
        <dbReference type="SAM" id="Phobius"/>
    </source>
</evidence>
<dbReference type="PANTHER" id="PTHR13234:SF70">
    <property type="entry name" value="GILT-LIKE PROTEIN C02D5.2"/>
    <property type="match status" value="1"/>
</dbReference>
<sequence length="386" mass="43724">MQDMSERRVAERCVDDELDENLAFRWIFGHQTRPSLQSDLFGPRRAEHSAEPLISKGPIPPSPTPLGQKRHLLRNRRPSATDPNSPLQSAAAQMRMSIVHFRHRFFVRQYVYPLLCLLLLIVLIRWTTDRNENEKTEYGRLWHDEGKTDQIQKVNIETVATPLQPLIEEKKVVDSDAVRPAPIAKKPTGNIVSLEVYMEAQCPDTSAFIHRQLVPAWKKLGHLQRINVTIVPFGKALCKPHNEDYICDCQHGPSECDLNGLMNCAMERLVQPREYVPLIGCIQGSDDLDSAIAKCFSPGADKDWISQCSKSKRARYLLAMAGQRTNALGSQFNFVPWVVIDGVRNIDSFYALEENICKLFTTPVPAECLPGSSVQQVQAIEQPFRL</sequence>
<evidence type="ECO:0000256" key="3">
    <source>
        <dbReference type="SAM" id="MobiDB-lite"/>
    </source>
</evidence>
<dbReference type="Proteomes" id="UP000582659">
    <property type="component" value="Unassembled WGS sequence"/>
</dbReference>
<evidence type="ECO:0000313" key="8">
    <source>
        <dbReference type="WBParaSite" id="BXY_0962800.1"/>
    </source>
</evidence>
<evidence type="ECO:0000256" key="1">
    <source>
        <dbReference type="ARBA" id="ARBA00005679"/>
    </source>
</evidence>
<keyword evidence="4" id="KW-1133">Transmembrane helix</keyword>
<dbReference type="SMR" id="A0A1I7S9D2"/>
<dbReference type="PANTHER" id="PTHR13234">
    <property type="entry name" value="GAMMA-INTERFERON INDUCIBLE LYSOSOMAL THIOL REDUCTASE GILT"/>
    <property type="match status" value="1"/>
</dbReference>
<keyword evidence="2" id="KW-0325">Glycoprotein</keyword>
<keyword evidence="4" id="KW-0812">Transmembrane</keyword>
<dbReference type="GO" id="GO:0016671">
    <property type="term" value="F:oxidoreductase activity, acting on a sulfur group of donors, disulfide as acceptor"/>
    <property type="evidence" value="ECO:0007669"/>
    <property type="project" value="InterPro"/>
</dbReference>
<organism evidence="6 8">
    <name type="scientific">Bursaphelenchus xylophilus</name>
    <name type="common">Pinewood nematode worm</name>
    <name type="synonym">Aphelenchoides xylophilus</name>
    <dbReference type="NCBI Taxonomy" id="6326"/>
    <lineage>
        <taxon>Eukaryota</taxon>
        <taxon>Metazoa</taxon>
        <taxon>Ecdysozoa</taxon>
        <taxon>Nematoda</taxon>
        <taxon>Chromadorea</taxon>
        <taxon>Rhabditida</taxon>
        <taxon>Tylenchina</taxon>
        <taxon>Tylenchomorpha</taxon>
        <taxon>Aphelenchoidea</taxon>
        <taxon>Aphelenchoididae</taxon>
        <taxon>Bursaphelenchus</taxon>
    </lineage>
</organism>
<dbReference type="eggNOG" id="KOG3160">
    <property type="taxonomic scope" value="Eukaryota"/>
</dbReference>
<dbReference type="EMBL" id="CAJFCV020000002">
    <property type="protein sequence ID" value="CAG9100533.1"/>
    <property type="molecule type" value="Genomic_DNA"/>
</dbReference>
<gene>
    <name evidence="5" type="ORF">BXYJ_LOCUS4902</name>
</gene>
<dbReference type="EMBL" id="CAJFDI010000002">
    <property type="protein sequence ID" value="CAD5217172.1"/>
    <property type="molecule type" value="Genomic_DNA"/>
</dbReference>
<keyword evidence="7" id="KW-1185">Reference proteome</keyword>
<protein>
    <submittedName>
        <fullName evidence="5">(pine wood nematode) hypothetical protein</fullName>
    </submittedName>
</protein>
<dbReference type="OrthoDB" id="958254at2759"/>
<dbReference type="Pfam" id="PF03227">
    <property type="entry name" value="GILT"/>
    <property type="match status" value="1"/>
</dbReference>
<comment type="similarity">
    <text evidence="1">Belongs to the GILT family.</text>
</comment>
<accession>A0A1I7S9D2</accession>
<evidence type="ECO:0000313" key="6">
    <source>
        <dbReference type="Proteomes" id="UP000095284"/>
    </source>
</evidence>
<dbReference type="Proteomes" id="UP000095284">
    <property type="component" value="Unplaced"/>
</dbReference>
<dbReference type="InterPro" id="IPR004911">
    <property type="entry name" value="Interferon-induced_GILT"/>
</dbReference>
<dbReference type="Proteomes" id="UP000659654">
    <property type="component" value="Unassembled WGS sequence"/>
</dbReference>
<evidence type="ECO:0000313" key="7">
    <source>
        <dbReference type="Proteomes" id="UP000659654"/>
    </source>
</evidence>
<keyword evidence="4" id="KW-0472">Membrane</keyword>
<dbReference type="WBParaSite" id="BXY_0962800.1">
    <property type="protein sequence ID" value="BXY_0962800.1"/>
    <property type="gene ID" value="BXY_0962800"/>
</dbReference>
<reference evidence="8" key="1">
    <citation type="submission" date="2016-11" db="UniProtKB">
        <authorList>
            <consortium name="WormBaseParasite"/>
        </authorList>
    </citation>
    <scope>IDENTIFICATION</scope>
</reference>
<feature type="region of interest" description="Disordered" evidence="3">
    <location>
        <begin position="50"/>
        <end position="69"/>
    </location>
</feature>
<proteinExistence type="inferred from homology"/>
<evidence type="ECO:0000313" key="5">
    <source>
        <dbReference type="EMBL" id="CAD5217172.1"/>
    </source>
</evidence>
<reference evidence="5" key="2">
    <citation type="submission" date="2020-09" db="EMBL/GenBank/DDBJ databases">
        <authorList>
            <person name="Kikuchi T."/>
        </authorList>
    </citation>
    <scope>NUCLEOTIDE SEQUENCE</scope>
    <source>
        <strain evidence="5">Ka4C1</strain>
    </source>
</reference>
<dbReference type="AlphaFoldDB" id="A0A1I7S9D2"/>
<evidence type="ECO:0000256" key="2">
    <source>
        <dbReference type="ARBA" id="ARBA00023180"/>
    </source>
</evidence>
<feature type="transmembrane region" description="Helical" evidence="4">
    <location>
        <begin position="110"/>
        <end position="128"/>
    </location>
</feature>
<name>A0A1I7S9D2_BURXY</name>